<protein>
    <submittedName>
        <fullName evidence="2">VOC family protein</fullName>
    </submittedName>
</protein>
<reference evidence="2" key="1">
    <citation type="submission" date="2020-06" db="EMBL/GenBank/DDBJ databases">
        <title>Paenibacillus sp. nov., isolated from soil.</title>
        <authorList>
            <person name="Seo Y.L."/>
        </authorList>
    </citation>
    <scope>NUCLEOTIDE SEQUENCE [LARGE SCALE GENOMIC DNA]</scope>
    <source>
        <strain evidence="2">JW14</strain>
    </source>
</reference>
<dbReference type="InterPro" id="IPR037523">
    <property type="entry name" value="VOC_core"/>
</dbReference>
<name>A0A850ESI6_9BACL</name>
<dbReference type="Proteomes" id="UP000564806">
    <property type="component" value="Unassembled WGS sequence"/>
</dbReference>
<dbReference type="RefSeq" id="WP_175374507.1">
    <property type="nucleotide sequence ID" value="NZ_JABWCS010000221.1"/>
</dbReference>
<accession>A0A850ESI6</accession>
<dbReference type="SUPFAM" id="SSF54593">
    <property type="entry name" value="Glyoxalase/Bleomycin resistance protein/Dihydroxybiphenyl dioxygenase"/>
    <property type="match status" value="1"/>
</dbReference>
<evidence type="ECO:0000259" key="1">
    <source>
        <dbReference type="PROSITE" id="PS51819"/>
    </source>
</evidence>
<sequence>MQLGCTYLVVKDMNRSIAFYEALLNMKAISKNLERWAQFHCGNTIALWNPEYDQRLIKDSEDISVHFNEAYLKYKQDQATQYGNNVVLNFNVPDLQREYERIQSLNIGTVTEILYINVVQPYYCFMLNDPDGNLIEITGDYPLLKRADHSRSNNG</sequence>
<keyword evidence="3" id="KW-1185">Reference proteome</keyword>
<dbReference type="Pfam" id="PF12681">
    <property type="entry name" value="Glyoxalase_2"/>
    <property type="match status" value="1"/>
</dbReference>
<proteinExistence type="predicted"/>
<evidence type="ECO:0000313" key="3">
    <source>
        <dbReference type="Proteomes" id="UP000564806"/>
    </source>
</evidence>
<dbReference type="CDD" id="cd06587">
    <property type="entry name" value="VOC"/>
    <property type="match status" value="1"/>
</dbReference>
<gene>
    <name evidence="2" type="ORF">HPT30_27785</name>
</gene>
<feature type="domain" description="VOC" evidence="1">
    <location>
        <begin position="2"/>
        <end position="140"/>
    </location>
</feature>
<organism evidence="2 3">
    <name type="scientific">Paenibacillus agri</name>
    <dbReference type="NCBI Taxonomy" id="2744309"/>
    <lineage>
        <taxon>Bacteria</taxon>
        <taxon>Bacillati</taxon>
        <taxon>Bacillota</taxon>
        <taxon>Bacilli</taxon>
        <taxon>Bacillales</taxon>
        <taxon>Paenibacillaceae</taxon>
        <taxon>Paenibacillus</taxon>
    </lineage>
</organism>
<dbReference type="Gene3D" id="3.10.180.10">
    <property type="entry name" value="2,3-Dihydroxybiphenyl 1,2-Dioxygenase, domain 1"/>
    <property type="match status" value="1"/>
</dbReference>
<comment type="caution">
    <text evidence="2">The sequence shown here is derived from an EMBL/GenBank/DDBJ whole genome shotgun (WGS) entry which is preliminary data.</text>
</comment>
<evidence type="ECO:0000313" key="2">
    <source>
        <dbReference type="EMBL" id="NUU64158.1"/>
    </source>
</evidence>
<dbReference type="InterPro" id="IPR025870">
    <property type="entry name" value="Glyoxalase-like_dom"/>
</dbReference>
<dbReference type="AlphaFoldDB" id="A0A850ESI6"/>
<dbReference type="PROSITE" id="PS51819">
    <property type="entry name" value="VOC"/>
    <property type="match status" value="1"/>
</dbReference>
<dbReference type="InterPro" id="IPR029068">
    <property type="entry name" value="Glyas_Bleomycin-R_OHBP_Dase"/>
</dbReference>
<dbReference type="EMBL" id="JABWCS010000221">
    <property type="protein sequence ID" value="NUU64158.1"/>
    <property type="molecule type" value="Genomic_DNA"/>
</dbReference>